<keyword evidence="1" id="KW-1133">Transmembrane helix</keyword>
<dbReference type="RefSeq" id="WP_218260583.1">
    <property type="nucleotide sequence ID" value="NZ_CP077715.1"/>
</dbReference>
<evidence type="ECO:0000313" key="3">
    <source>
        <dbReference type="Proteomes" id="UP000693941"/>
    </source>
</evidence>
<feature type="transmembrane region" description="Helical" evidence="1">
    <location>
        <begin position="16"/>
        <end position="49"/>
    </location>
</feature>
<keyword evidence="1" id="KW-0812">Transmembrane</keyword>
<feature type="transmembrane region" description="Helical" evidence="1">
    <location>
        <begin position="70"/>
        <end position="98"/>
    </location>
</feature>
<accession>A0A8F5BVK1</accession>
<proteinExistence type="predicted"/>
<dbReference type="InterPro" id="IPR009321">
    <property type="entry name" value="DUF973"/>
</dbReference>
<name>A0A8F5BVK1_9CREN</name>
<gene>
    <name evidence="2" type="ORF">J5U21_01923</name>
</gene>
<dbReference type="Proteomes" id="UP000693941">
    <property type="component" value="Chromosome"/>
</dbReference>
<dbReference type="AlphaFoldDB" id="A0A8F5BVK1"/>
<evidence type="ECO:0008006" key="4">
    <source>
        <dbReference type="Google" id="ProtNLM"/>
    </source>
</evidence>
<protein>
    <recommendedName>
        <fullName evidence="4">DUF973 family protein</fullName>
    </recommendedName>
</protein>
<sequence length="300" mass="31786">MSNTDVQALQQLKDAALWFIVISLLVDIGIVKSVAGIAAIVSLILLFVLGIPKLRQALQTFSNGGKDVGLGFTGLRILPIGIIIEFIGALIAVLGLIFGLASPFNLRGLILFIIVGGAIGVIGDILVFIAFLLIGIALYNIGKFYNSDLLKIGGIIEIIPVISFIGWILVYVSVDEIVRRLTGGVIPYPQGQIGGYGQPSPTVPSQPFVNVYQIGIGEMRPNGVVSFVLYSSGNVNIVTATLEGTTYTSNTIAPISLNPGNNNVIVAFNPLSGMIPGNNYNVILTLSNGQSIRVMVTYKV</sequence>
<reference evidence="2" key="1">
    <citation type="journal article" date="2021" name="Environ. Microbiol.">
        <title>New insights into the diversity and evolution of the archaeal mobilome from three complete genomes of Saccharolobus shibatae.</title>
        <authorList>
            <person name="Medvedeva S."/>
            <person name="Brandt D."/>
            <person name="Cvirkaite-Krupovic V."/>
            <person name="Liu Y."/>
            <person name="Severinov K."/>
            <person name="Ishino S."/>
            <person name="Ishino Y."/>
            <person name="Prangishvili D."/>
            <person name="Kalinowski J."/>
            <person name="Krupovic M."/>
        </authorList>
    </citation>
    <scope>NUCLEOTIDE SEQUENCE</scope>
    <source>
        <strain evidence="2">BEU9</strain>
    </source>
</reference>
<evidence type="ECO:0000256" key="1">
    <source>
        <dbReference type="SAM" id="Phobius"/>
    </source>
</evidence>
<dbReference type="GeneID" id="65560369"/>
<organism evidence="2 3">
    <name type="scientific">Saccharolobus shibatae</name>
    <dbReference type="NCBI Taxonomy" id="2286"/>
    <lineage>
        <taxon>Archaea</taxon>
        <taxon>Thermoproteota</taxon>
        <taxon>Thermoprotei</taxon>
        <taxon>Sulfolobales</taxon>
        <taxon>Sulfolobaceae</taxon>
        <taxon>Saccharolobus</taxon>
    </lineage>
</organism>
<feature type="transmembrane region" description="Helical" evidence="1">
    <location>
        <begin position="110"/>
        <end position="140"/>
    </location>
</feature>
<evidence type="ECO:0000313" key="2">
    <source>
        <dbReference type="EMBL" id="QXJ32272.1"/>
    </source>
</evidence>
<dbReference type="Pfam" id="PF06157">
    <property type="entry name" value="DUF973"/>
    <property type="match status" value="1"/>
</dbReference>
<dbReference type="EMBL" id="CP077715">
    <property type="protein sequence ID" value="QXJ32272.1"/>
    <property type="molecule type" value="Genomic_DNA"/>
</dbReference>
<keyword evidence="1" id="KW-0472">Membrane</keyword>
<feature type="transmembrane region" description="Helical" evidence="1">
    <location>
        <begin position="152"/>
        <end position="172"/>
    </location>
</feature>